<protein>
    <submittedName>
        <fullName evidence="2">Uncharacterized protein</fullName>
    </submittedName>
</protein>
<dbReference type="EMBL" id="QGKV02001507">
    <property type="protein sequence ID" value="KAF3530586.1"/>
    <property type="molecule type" value="Genomic_DNA"/>
</dbReference>
<keyword evidence="3" id="KW-1185">Reference proteome</keyword>
<gene>
    <name evidence="2" type="ORF">DY000_02040160</name>
</gene>
<reference evidence="2 3" key="1">
    <citation type="journal article" date="2020" name="BMC Genomics">
        <title>Intraspecific diversification of the crop wild relative Brassica cretica Lam. using demographic model selection.</title>
        <authorList>
            <person name="Kioukis A."/>
            <person name="Michalopoulou V.A."/>
            <person name="Briers L."/>
            <person name="Pirintsos S."/>
            <person name="Studholme D.J."/>
            <person name="Pavlidis P."/>
            <person name="Sarris P.F."/>
        </authorList>
    </citation>
    <scope>NUCLEOTIDE SEQUENCE [LARGE SCALE GENOMIC DNA]</scope>
    <source>
        <strain evidence="3">cv. PFS-1207/04</strain>
    </source>
</reference>
<accession>A0ABQ7BEJ9</accession>
<proteinExistence type="predicted"/>
<dbReference type="Proteomes" id="UP000266723">
    <property type="component" value="Unassembled WGS sequence"/>
</dbReference>
<sequence>MRFRSRKFDEFWQIALVSIGVRLRTSIDGLQPKPIDKFSRAFIDDTYRVSHIVQCREDHDPRGVRSKTPTSAQPFTCQHRSAN</sequence>
<feature type="region of interest" description="Disordered" evidence="1">
    <location>
        <begin position="59"/>
        <end position="83"/>
    </location>
</feature>
<comment type="caution">
    <text evidence="2">The sequence shown here is derived from an EMBL/GenBank/DDBJ whole genome shotgun (WGS) entry which is preliminary data.</text>
</comment>
<evidence type="ECO:0000313" key="3">
    <source>
        <dbReference type="Proteomes" id="UP000266723"/>
    </source>
</evidence>
<organism evidence="2 3">
    <name type="scientific">Brassica cretica</name>
    <name type="common">Mustard</name>
    <dbReference type="NCBI Taxonomy" id="69181"/>
    <lineage>
        <taxon>Eukaryota</taxon>
        <taxon>Viridiplantae</taxon>
        <taxon>Streptophyta</taxon>
        <taxon>Embryophyta</taxon>
        <taxon>Tracheophyta</taxon>
        <taxon>Spermatophyta</taxon>
        <taxon>Magnoliopsida</taxon>
        <taxon>eudicotyledons</taxon>
        <taxon>Gunneridae</taxon>
        <taxon>Pentapetalae</taxon>
        <taxon>rosids</taxon>
        <taxon>malvids</taxon>
        <taxon>Brassicales</taxon>
        <taxon>Brassicaceae</taxon>
        <taxon>Brassiceae</taxon>
        <taxon>Brassica</taxon>
    </lineage>
</organism>
<evidence type="ECO:0000313" key="2">
    <source>
        <dbReference type="EMBL" id="KAF3530586.1"/>
    </source>
</evidence>
<feature type="compositionally biased region" description="Polar residues" evidence="1">
    <location>
        <begin position="67"/>
        <end position="83"/>
    </location>
</feature>
<evidence type="ECO:0000256" key="1">
    <source>
        <dbReference type="SAM" id="MobiDB-lite"/>
    </source>
</evidence>
<name>A0ABQ7BEJ9_BRACR</name>